<dbReference type="Pfam" id="PF00069">
    <property type="entry name" value="Pkinase"/>
    <property type="match status" value="1"/>
</dbReference>
<sequence>MQFLGNGAFGDTWKVGNEAVKVICVDDYPKTRLEREVEGLSRVNSPYVVALHGVEELKLGGQQRPALRFEYIEGGDAEQRLASGGLVSMGSVRGFLRGVLLGVQAIHKAATIHRDIKPANIALRDGRWERPVLLDLGLAKQMDASTITVYPGHIGTMPYMAPEQLEGRRARKAADLWAVGVSVRQLISGRHPFYSEHETYTIDEAFTKLSAGPEALPNECPDDVKQVLDRLTAFVEHERGSSASNLARLASQ</sequence>
<dbReference type="PROSITE" id="PS50011">
    <property type="entry name" value="PROTEIN_KINASE_DOM"/>
    <property type="match status" value="1"/>
</dbReference>
<dbReference type="Proteomes" id="UP001183535">
    <property type="component" value="Unassembled WGS sequence"/>
</dbReference>
<keyword evidence="3" id="KW-1185">Reference proteome</keyword>
<evidence type="ECO:0000313" key="3">
    <source>
        <dbReference type="Proteomes" id="UP001183535"/>
    </source>
</evidence>
<dbReference type="SMART" id="SM00220">
    <property type="entry name" value="S_TKc"/>
    <property type="match status" value="1"/>
</dbReference>
<dbReference type="EMBL" id="JAVRES010000002">
    <property type="protein sequence ID" value="MDT0434072.1"/>
    <property type="molecule type" value="Genomic_DNA"/>
</dbReference>
<feature type="domain" description="Protein kinase" evidence="1">
    <location>
        <begin position="1"/>
        <end position="252"/>
    </location>
</feature>
<organism evidence="2 3">
    <name type="scientific">Streptomyces doudnae</name>
    <dbReference type="NCBI Taxonomy" id="3075536"/>
    <lineage>
        <taxon>Bacteria</taxon>
        <taxon>Bacillati</taxon>
        <taxon>Actinomycetota</taxon>
        <taxon>Actinomycetes</taxon>
        <taxon>Kitasatosporales</taxon>
        <taxon>Streptomycetaceae</taxon>
        <taxon>Streptomyces</taxon>
    </lineage>
</organism>
<reference evidence="3" key="1">
    <citation type="submission" date="2023-07" db="EMBL/GenBank/DDBJ databases">
        <title>30 novel species of actinomycetes from the DSMZ collection.</title>
        <authorList>
            <person name="Nouioui I."/>
        </authorList>
    </citation>
    <scope>NUCLEOTIDE SEQUENCE [LARGE SCALE GENOMIC DNA]</scope>
    <source>
        <strain evidence="3">DSM 41981</strain>
    </source>
</reference>
<name>A0ABD5EHC3_9ACTN</name>
<dbReference type="EC" id="2.7.11.1" evidence="2"/>
<dbReference type="AlphaFoldDB" id="A0ABD5EHC3"/>
<keyword evidence="2" id="KW-0808">Transferase</keyword>
<dbReference type="Gene3D" id="1.10.510.10">
    <property type="entry name" value="Transferase(Phosphotransferase) domain 1"/>
    <property type="match status" value="1"/>
</dbReference>
<comment type="caution">
    <text evidence="2">The sequence shown here is derived from an EMBL/GenBank/DDBJ whole genome shotgun (WGS) entry which is preliminary data.</text>
</comment>
<dbReference type="PANTHER" id="PTHR24348:SF68">
    <property type="entry name" value="SERINE_THREONINE-PROTEIN KINASE ATG1C"/>
    <property type="match status" value="1"/>
</dbReference>
<protein>
    <submittedName>
        <fullName evidence="2">Serine/threonine-protein kinase</fullName>
        <ecNumber evidence="2">2.7.11.1</ecNumber>
    </submittedName>
</protein>
<evidence type="ECO:0000259" key="1">
    <source>
        <dbReference type="PROSITE" id="PS50011"/>
    </source>
</evidence>
<dbReference type="InterPro" id="IPR000719">
    <property type="entry name" value="Prot_kinase_dom"/>
</dbReference>
<dbReference type="CDD" id="cd14014">
    <property type="entry name" value="STKc_PknB_like"/>
    <property type="match status" value="1"/>
</dbReference>
<keyword evidence="2" id="KW-0418">Kinase</keyword>
<dbReference type="PANTHER" id="PTHR24348">
    <property type="entry name" value="SERINE/THREONINE-PROTEIN KINASE UNC-51-RELATED"/>
    <property type="match status" value="1"/>
</dbReference>
<dbReference type="SUPFAM" id="SSF56112">
    <property type="entry name" value="Protein kinase-like (PK-like)"/>
    <property type="match status" value="1"/>
</dbReference>
<gene>
    <name evidence="2" type="ORF">RM877_05200</name>
</gene>
<evidence type="ECO:0000313" key="2">
    <source>
        <dbReference type="EMBL" id="MDT0434072.1"/>
    </source>
</evidence>
<proteinExistence type="predicted"/>
<dbReference type="InterPro" id="IPR045269">
    <property type="entry name" value="Atg1-like"/>
</dbReference>
<accession>A0ABD5EHC3</accession>
<dbReference type="RefSeq" id="WP_256089456.1">
    <property type="nucleotide sequence ID" value="NZ_JAVRES010000002.1"/>
</dbReference>
<dbReference type="InterPro" id="IPR011009">
    <property type="entry name" value="Kinase-like_dom_sf"/>
</dbReference>
<dbReference type="GO" id="GO:0004674">
    <property type="term" value="F:protein serine/threonine kinase activity"/>
    <property type="evidence" value="ECO:0007669"/>
    <property type="project" value="UniProtKB-EC"/>
</dbReference>